<keyword evidence="1" id="KW-0812">Transmembrane</keyword>
<dbReference type="AlphaFoldDB" id="A0AAX3BCG8"/>
<keyword evidence="1" id="KW-0472">Membrane</keyword>
<reference evidence="3" key="2">
    <citation type="submission" date="2022-06" db="EMBL/GenBank/DDBJ databases">
        <title>Thermospira aquatica gen. nov., sp. nov.</title>
        <authorList>
            <person name="Ben Ali Gam Z."/>
            <person name="Labat M."/>
        </authorList>
    </citation>
    <scope>NUCLEOTIDE SEQUENCE</scope>
    <source>
        <strain evidence="3">F1F22</strain>
    </source>
</reference>
<evidence type="ECO:0000256" key="1">
    <source>
        <dbReference type="SAM" id="Phobius"/>
    </source>
</evidence>
<sequence length="316" mass="34931">MPFTFKAAQKAVSVFIFVGIFSLLTVVILILRGSEVLQQKIWYYTILEEAYSITSGMPVKYKGITIGKVKRLRLTSDRKVSLDFYVLKEYYELMQENSVLKVQTSLLGGASLMLVVPLEESQLLPSGSLVLSMDMPRGREILALVAQQQPAKDDLTARVKDVLDGVIELKPTIQGILANLQNTTGELNLIVRGLRTGESTVMSDKLLASLANLQDITKNLKELTLLLRSDNNTVGAFLQDKKQLYTKLESILGSVDKSLQSLSKVSTKLETTPDDVKQLTSLLKDNLIELRAVLQSLRNILGGSTSSPSLKQGERK</sequence>
<evidence type="ECO:0000313" key="4">
    <source>
        <dbReference type="Proteomes" id="UP001056539"/>
    </source>
</evidence>
<protein>
    <submittedName>
        <fullName evidence="3">MCE family protein</fullName>
    </submittedName>
</protein>
<feature type="domain" description="Mce/MlaD" evidence="2">
    <location>
        <begin position="43"/>
        <end position="110"/>
    </location>
</feature>
<dbReference type="PANTHER" id="PTHR33371:SF4">
    <property type="entry name" value="INTERMEMBRANE PHOSPHOLIPID TRANSPORT SYSTEM BINDING PROTEIN MLAD"/>
    <property type="match status" value="1"/>
</dbReference>
<dbReference type="InterPro" id="IPR052336">
    <property type="entry name" value="MlaD_Phospholipid_Transporter"/>
</dbReference>
<proteinExistence type="predicted"/>
<dbReference type="KEGG" id="taqu:KDW03_09480"/>
<keyword evidence="1" id="KW-1133">Transmembrane helix</keyword>
<evidence type="ECO:0000259" key="2">
    <source>
        <dbReference type="Pfam" id="PF02470"/>
    </source>
</evidence>
<organism evidence="3 4">
    <name type="scientific">Thermospira aquatica</name>
    <dbReference type="NCBI Taxonomy" id="2828656"/>
    <lineage>
        <taxon>Bacteria</taxon>
        <taxon>Pseudomonadati</taxon>
        <taxon>Spirochaetota</taxon>
        <taxon>Spirochaetia</taxon>
        <taxon>Brevinematales</taxon>
        <taxon>Thermospiraceae</taxon>
        <taxon>Thermospira</taxon>
    </lineage>
</organism>
<dbReference type="EMBL" id="CP073355">
    <property type="protein sequence ID" value="URA09706.1"/>
    <property type="molecule type" value="Genomic_DNA"/>
</dbReference>
<gene>
    <name evidence="3" type="ORF">KDW03_09480</name>
</gene>
<feature type="transmembrane region" description="Helical" evidence="1">
    <location>
        <begin position="12"/>
        <end position="31"/>
    </location>
</feature>
<evidence type="ECO:0000313" key="3">
    <source>
        <dbReference type="EMBL" id="URA09706.1"/>
    </source>
</evidence>
<dbReference type="RefSeq" id="WP_271434841.1">
    <property type="nucleotide sequence ID" value="NZ_CP073355.1"/>
</dbReference>
<dbReference type="InterPro" id="IPR003399">
    <property type="entry name" value="Mce/MlaD"/>
</dbReference>
<keyword evidence="4" id="KW-1185">Reference proteome</keyword>
<dbReference type="Pfam" id="PF02470">
    <property type="entry name" value="MlaD"/>
    <property type="match status" value="1"/>
</dbReference>
<dbReference type="PANTHER" id="PTHR33371">
    <property type="entry name" value="INTERMEMBRANE PHOSPHOLIPID TRANSPORT SYSTEM BINDING PROTEIN MLAD-RELATED"/>
    <property type="match status" value="1"/>
</dbReference>
<reference evidence="3" key="1">
    <citation type="submission" date="2021-04" db="EMBL/GenBank/DDBJ databases">
        <authorList>
            <person name="Postec A."/>
        </authorList>
    </citation>
    <scope>NUCLEOTIDE SEQUENCE</scope>
    <source>
        <strain evidence="3">F1F22</strain>
    </source>
</reference>
<accession>A0AAX3BCG8</accession>
<dbReference type="Proteomes" id="UP001056539">
    <property type="component" value="Chromosome"/>
</dbReference>
<name>A0AAX3BCG8_9SPIR</name>